<dbReference type="STRING" id="60517.A0A0R3W8R2"/>
<feature type="compositionally biased region" description="Acidic residues" evidence="4">
    <location>
        <begin position="225"/>
        <end position="237"/>
    </location>
</feature>
<feature type="compositionally biased region" description="Basic and acidic residues" evidence="4">
    <location>
        <begin position="210"/>
        <end position="224"/>
    </location>
</feature>
<reference evidence="5 6" key="2">
    <citation type="submission" date="2018-11" db="EMBL/GenBank/DDBJ databases">
        <authorList>
            <consortium name="Pathogen Informatics"/>
        </authorList>
    </citation>
    <scope>NUCLEOTIDE SEQUENCE [LARGE SCALE GENOMIC DNA]</scope>
</reference>
<keyword evidence="2" id="KW-0963">Cytoplasm</keyword>
<dbReference type="Gene3D" id="3.80.10.10">
    <property type="entry name" value="Ribonuclease Inhibitor"/>
    <property type="match status" value="2"/>
</dbReference>
<evidence type="ECO:0000313" key="7">
    <source>
        <dbReference type="WBParaSite" id="TASK_0000677101-mRNA-1"/>
    </source>
</evidence>
<accession>A0A0R3W8R2</accession>
<dbReference type="Pfam" id="PF13516">
    <property type="entry name" value="LRR_6"/>
    <property type="match status" value="5"/>
</dbReference>
<dbReference type="InterPro" id="IPR052410">
    <property type="entry name" value="DRC5"/>
</dbReference>
<evidence type="ECO:0000313" key="5">
    <source>
        <dbReference type="EMBL" id="VDK37309.1"/>
    </source>
</evidence>
<name>A0A0R3W8R2_TAEAS</name>
<dbReference type="InterPro" id="IPR001611">
    <property type="entry name" value="Leu-rich_rpt"/>
</dbReference>
<dbReference type="PANTHER" id="PTHR24107">
    <property type="entry name" value="YNEIN REGULATORY COMPLEX SUBUNIT 5"/>
    <property type="match status" value="1"/>
</dbReference>
<dbReference type="SUPFAM" id="SSF52047">
    <property type="entry name" value="RNI-like"/>
    <property type="match status" value="1"/>
</dbReference>
<evidence type="ECO:0000256" key="3">
    <source>
        <dbReference type="ARBA" id="ARBA00023212"/>
    </source>
</evidence>
<keyword evidence="6" id="KW-1185">Reference proteome</keyword>
<dbReference type="WBParaSite" id="TASK_0000677101-mRNA-1">
    <property type="protein sequence ID" value="TASK_0000677101-mRNA-1"/>
    <property type="gene ID" value="TASK_0000677101"/>
</dbReference>
<evidence type="ECO:0000256" key="4">
    <source>
        <dbReference type="SAM" id="MobiDB-lite"/>
    </source>
</evidence>
<dbReference type="OrthoDB" id="341587at2759"/>
<feature type="region of interest" description="Disordered" evidence="4">
    <location>
        <begin position="202"/>
        <end position="270"/>
    </location>
</feature>
<gene>
    <name evidence="5" type="ORF">TASK_LOCUS6772</name>
</gene>
<evidence type="ECO:0000256" key="1">
    <source>
        <dbReference type="ARBA" id="ARBA00004245"/>
    </source>
</evidence>
<proteinExistence type="predicted"/>
<keyword evidence="3" id="KW-0206">Cytoskeleton</keyword>
<feature type="compositionally biased region" description="Gly residues" evidence="4">
    <location>
        <begin position="238"/>
        <end position="264"/>
    </location>
</feature>
<comment type="subcellular location">
    <subcellularLocation>
        <location evidence="1">Cytoplasm</location>
        <location evidence="1">Cytoskeleton</location>
    </subcellularLocation>
</comment>
<dbReference type="SMART" id="SM00368">
    <property type="entry name" value="LRR_RI"/>
    <property type="match status" value="5"/>
</dbReference>
<dbReference type="GO" id="GO:0005856">
    <property type="term" value="C:cytoskeleton"/>
    <property type="evidence" value="ECO:0007669"/>
    <property type="project" value="UniProtKB-SubCell"/>
</dbReference>
<organism evidence="7">
    <name type="scientific">Taenia asiatica</name>
    <name type="common">Asian tapeworm</name>
    <dbReference type="NCBI Taxonomy" id="60517"/>
    <lineage>
        <taxon>Eukaryota</taxon>
        <taxon>Metazoa</taxon>
        <taxon>Spiralia</taxon>
        <taxon>Lophotrochozoa</taxon>
        <taxon>Platyhelminthes</taxon>
        <taxon>Cestoda</taxon>
        <taxon>Eucestoda</taxon>
        <taxon>Cyclophyllidea</taxon>
        <taxon>Taeniidae</taxon>
        <taxon>Taenia</taxon>
    </lineage>
</organism>
<evidence type="ECO:0000256" key="2">
    <source>
        <dbReference type="ARBA" id="ARBA00022490"/>
    </source>
</evidence>
<reference evidence="7" key="1">
    <citation type="submission" date="2017-02" db="UniProtKB">
        <authorList>
            <consortium name="WormBaseParasite"/>
        </authorList>
    </citation>
    <scope>IDENTIFICATION</scope>
</reference>
<dbReference type="Proteomes" id="UP000282613">
    <property type="component" value="Unassembled WGS sequence"/>
</dbReference>
<dbReference type="PANTHER" id="PTHR24107:SF20">
    <property type="entry name" value="DYNEIN REGULATORY COMPLEX SUBUNIT 5"/>
    <property type="match status" value="1"/>
</dbReference>
<protein>
    <submittedName>
        <fullName evidence="7">Dynein regulatory complex subunit 5</fullName>
    </submittedName>
</protein>
<feature type="region of interest" description="Disordered" evidence="4">
    <location>
        <begin position="1"/>
        <end position="45"/>
    </location>
</feature>
<feature type="compositionally biased region" description="Polar residues" evidence="4">
    <location>
        <begin position="1"/>
        <end position="14"/>
    </location>
</feature>
<dbReference type="EMBL" id="UYRS01018535">
    <property type="protein sequence ID" value="VDK37309.1"/>
    <property type="molecule type" value="Genomic_DNA"/>
</dbReference>
<sequence length="574" mass="64195">MENEGNKPNQPQRDTPTDKAQKNPAQLPPFNFPEALQQKTTESDSFRTTRRFIAEDLTHNPDVVPSLADLVIKQIIENFSFNYSALPHLNKEQLQRVLDALPTDIPLKVVASTISDEAFWQRMSLSRWPVIDVVKHGNSWKRAFFEKYLEQMIHEYVPDQTYPVWIEEALQFGAAYVRRLDIKELLPPEKVMMRNTRQSSLSAGFMKNEQASREFASRKKKSDDYSDDIDEQDDEEGGGVGGGEGAFTGGVEEGGNEGTGGNGGSEDDEEGEITTAVDHLDLGQVIAKLDRLTHLSVQYRVRNVGLDFDWSQFQFTGRDCVSFSKAIRNHTSLRILELVNSRVDCEKCRVLVGHILDHPSLVVLNLSHNIISDWGARALGKLINGRSRLECLDLTNNRLNAEGAEALSHALAKGAGTLMKLNLRLNRIRDDGASSIARSLLRNTTLRELNLAANSIGDAAILVFGQVLTHNSTLQKLDLSNNSIGSEAGKKFQECIASNQTLIYLDLRFTGIPQVFEFTLQQNIEVNDNRYRMEQEKDAETGYVSLPGLISVAVNKVKPDLEKTKPRPTVFSLQ</sequence>
<evidence type="ECO:0000313" key="6">
    <source>
        <dbReference type="Proteomes" id="UP000282613"/>
    </source>
</evidence>
<dbReference type="InterPro" id="IPR032675">
    <property type="entry name" value="LRR_dom_sf"/>
</dbReference>
<dbReference type="AlphaFoldDB" id="A0A0R3W8R2"/>